<comment type="caution">
    <text evidence="1">The sequence shown here is derived from an EMBL/GenBank/DDBJ whole genome shotgun (WGS) entry which is preliminary data.</text>
</comment>
<dbReference type="HOGENOM" id="CLU_111455_0_0_9"/>
<dbReference type="STRING" id="706434.HMPREF9429_00345"/>
<reference evidence="1 2" key="1">
    <citation type="submission" date="2010-08" db="EMBL/GenBank/DDBJ databases">
        <authorList>
            <person name="Weinstock G."/>
            <person name="Sodergren E."/>
            <person name="Clifton S."/>
            <person name="Fulton L."/>
            <person name="Fulton B."/>
            <person name="Courtney L."/>
            <person name="Fronick C."/>
            <person name="Harrison M."/>
            <person name="Strong C."/>
            <person name="Farmer C."/>
            <person name="Delahaunty K."/>
            <person name="Markovic C."/>
            <person name="Hall O."/>
            <person name="Minx P."/>
            <person name="Tomlinson C."/>
            <person name="Mitreva M."/>
            <person name="Hou S."/>
            <person name="Chen J."/>
            <person name="Wollam A."/>
            <person name="Pepin K.H."/>
            <person name="Johnson M."/>
            <person name="Bhonagiri V."/>
            <person name="Zhang X."/>
            <person name="Suruliraj S."/>
            <person name="Warren W."/>
            <person name="Chinwalla A."/>
            <person name="Mardis E.R."/>
            <person name="Wilson R.K."/>
        </authorList>
    </citation>
    <scope>NUCLEOTIDE SEQUENCE [LARGE SCALE GENOMIC DNA]</scope>
    <source>
        <strain evidence="1 2">F0359</strain>
    </source>
</reference>
<name>E2ZA85_9FIRM</name>
<dbReference type="OrthoDB" id="9777242at2"/>
<organism evidence="1 2">
    <name type="scientific">Megasphaera micronuciformis F0359</name>
    <dbReference type="NCBI Taxonomy" id="706434"/>
    <lineage>
        <taxon>Bacteria</taxon>
        <taxon>Bacillati</taxon>
        <taxon>Bacillota</taxon>
        <taxon>Negativicutes</taxon>
        <taxon>Veillonellales</taxon>
        <taxon>Veillonellaceae</taxon>
        <taxon>Megasphaera</taxon>
    </lineage>
</organism>
<dbReference type="AlphaFoldDB" id="E2ZA85"/>
<keyword evidence="2" id="KW-1185">Reference proteome</keyword>
<gene>
    <name evidence="1" type="ORF">HMPREF9429_00345</name>
</gene>
<dbReference type="eggNOG" id="ENOG50322UQ">
    <property type="taxonomic scope" value="Bacteria"/>
</dbReference>
<proteinExistence type="predicted"/>
<dbReference type="EMBL" id="AECS01000010">
    <property type="protein sequence ID" value="EFQ04847.1"/>
    <property type="molecule type" value="Genomic_DNA"/>
</dbReference>
<dbReference type="Proteomes" id="UP000003195">
    <property type="component" value="Unassembled WGS sequence"/>
</dbReference>
<accession>E2ZA85</accession>
<sequence>MSAFLGPIHFWLYNKIRFQEDLIDALCARAVSEGWITEEDTQKFISTDRRELQDAIDESNIHGWLQGRIHDGEGRYAALVTTLLDGNENRLQILKDVAFQTGKAKRTEVPTNAPEAFHQLDNTLLNGMPCDQVMKVTESNPDKVVWEETQDLHSSFWNGQGAYYYDLRAELIKGILADSGLTFKQTDTNRYEIIK</sequence>
<dbReference type="RefSeq" id="WP_006941170.1">
    <property type="nucleotide sequence ID" value="NZ_GL538184.1"/>
</dbReference>
<protein>
    <submittedName>
        <fullName evidence="1">Uncharacterized protein</fullName>
    </submittedName>
</protein>
<evidence type="ECO:0000313" key="1">
    <source>
        <dbReference type="EMBL" id="EFQ04847.1"/>
    </source>
</evidence>
<evidence type="ECO:0000313" key="2">
    <source>
        <dbReference type="Proteomes" id="UP000003195"/>
    </source>
</evidence>